<reference evidence="2" key="1">
    <citation type="submission" date="2022-11" db="UniProtKB">
        <authorList>
            <consortium name="WormBaseParasite"/>
        </authorList>
    </citation>
    <scope>IDENTIFICATION</scope>
</reference>
<name>A0A914C850_9BILA</name>
<organism evidence="1 2">
    <name type="scientific">Acrobeloides nanus</name>
    <dbReference type="NCBI Taxonomy" id="290746"/>
    <lineage>
        <taxon>Eukaryota</taxon>
        <taxon>Metazoa</taxon>
        <taxon>Ecdysozoa</taxon>
        <taxon>Nematoda</taxon>
        <taxon>Chromadorea</taxon>
        <taxon>Rhabditida</taxon>
        <taxon>Tylenchina</taxon>
        <taxon>Cephalobomorpha</taxon>
        <taxon>Cephaloboidea</taxon>
        <taxon>Cephalobidae</taxon>
        <taxon>Acrobeloides</taxon>
    </lineage>
</organism>
<dbReference type="WBParaSite" id="ACRNAN_Path_515.g1954.t1">
    <property type="protein sequence ID" value="ACRNAN_Path_515.g1954.t1"/>
    <property type="gene ID" value="ACRNAN_Path_515.g1954"/>
</dbReference>
<protein>
    <submittedName>
        <fullName evidence="2">Uncharacterized protein</fullName>
    </submittedName>
</protein>
<dbReference type="AlphaFoldDB" id="A0A914C850"/>
<keyword evidence="1" id="KW-1185">Reference proteome</keyword>
<evidence type="ECO:0000313" key="1">
    <source>
        <dbReference type="Proteomes" id="UP000887540"/>
    </source>
</evidence>
<proteinExistence type="predicted"/>
<dbReference type="Proteomes" id="UP000887540">
    <property type="component" value="Unplaced"/>
</dbReference>
<accession>A0A914C850</accession>
<sequence length="192" mass="22592">MYEETWICTVPPCRGRIHVTGNWLEENGDRYMDGAMMHEHGGHEQNFNLTAIIEARDEMEELANQDVPMTSRRGIDQVRHSLPLDVRVTGPTRNAMLKYYSRLKKMAHSDPDDKFFDVDDRDIIEIPRRFQDFCYLNEYVTWIGADRKEHTERCIGFMDQYLMHCYVGDNVELSPDGTFKVNIQYLNNFMSP</sequence>
<evidence type="ECO:0000313" key="2">
    <source>
        <dbReference type="WBParaSite" id="ACRNAN_Path_515.g1954.t1"/>
    </source>
</evidence>